<dbReference type="Pfam" id="PF01753">
    <property type="entry name" value="zf-MYND"/>
    <property type="match status" value="1"/>
</dbReference>
<keyword evidence="2" id="KW-0863">Zinc-finger</keyword>
<dbReference type="AlphaFoldDB" id="A0A061BP69"/>
<dbReference type="InterPro" id="IPR002893">
    <property type="entry name" value="Znf_MYND"/>
</dbReference>
<evidence type="ECO:0000256" key="3">
    <source>
        <dbReference type="ARBA" id="ARBA00022833"/>
    </source>
</evidence>
<reference evidence="5" key="1">
    <citation type="journal article" date="2014" name="Genome Announc.">
        <title>Draft genome sequence of Rhodosporidium toruloides CECT1137, an oleaginous yeast of biotechnological interest.</title>
        <authorList>
            <person name="Morin N."/>
            <person name="Calcas X."/>
            <person name="Devillers H."/>
            <person name="Durrens P."/>
            <person name="Sherman D.J."/>
            <person name="Nicaud J.-M."/>
            <person name="Neuveglise C."/>
        </authorList>
    </citation>
    <scope>NUCLEOTIDE SEQUENCE</scope>
    <source>
        <strain evidence="5">CECT1137</strain>
    </source>
</reference>
<evidence type="ECO:0000256" key="2">
    <source>
        <dbReference type="ARBA" id="ARBA00022771"/>
    </source>
</evidence>
<name>A0A061BP69_RHOTO</name>
<evidence type="ECO:0000256" key="1">
    <source>
        <dbReference type="ARBA" id="ARBA00022723"/>
    </source>
</evidence>
<accession>A0A061BP69</accession>
<evidence type="ECO:0000313" key="5">
    <source>
        <dbReference type="EMBL" id="CDR48870.1"/>
    </source>
</evidence>
<organism evidence="5">
    <name type="scientific">Rhodotorula toruloides</name>
    <name type="common">Yeast</name>
    <name type="synonym">Rhodosporidium toruloides</name>
    <dbReference type="NCBI Taxonomy" id="5286"/>
    <lineage>
        <taxon>Eukaryota</taxon>
        <taxon>Fungi</taxon>
        <taxon>Dikarya</taxon>
        <taxon>Basidiomycota</taxon>
        <taxon>Pucciniomycotina</taxon>
        <taxon>Microbotryomycetes</taxon>
        <taxon>Sporidiobolales</taxon>
        <taxon>Sporidiobolaceae</taxon>
        <taxon>Rhodotorula</taxon>
    </lineage>
</organism>
<dbReference type="SUPFAM" id="SSF144232">
    <property type="entry name" value="HIT/MYND zinc finger-like"/>
    <property type="match status" value="1"/>
</dbReference>
<gene>
    <name evidence="5" type="ORF">RHTO0S_21e00628g</name>
</gene>
<keyword evidence="1" id="KW-0479">Metal-binding</keyword>
<sequence>MSVNATGRCLVCYAETKNRCSKCKRAGVDLFFCSPEHQKLAWPGHRIFCGPNAFPLLFPYFTDAELEDLFTKLEQPSFGEDGRTTLLASLQKSWSWNLKLEEVKSLLRRCTLTAKDREPLDSSWAQFFLSAFRAVPDEGKIATAYLLWALATWVKTLLRADNVSFPQLTGDRTWPETEILHRALAIETIINHSNAGDSHAEEEAYYESNLITANLALQAYLKDAFPTERAAAFHRALAQRFLWDVMRKFGGGGVATG</sequence>
<protein>
    <submittedName>
        <fullName evidence="5">RHTO0S21e00628g1_1</fullName>
    </submittedName>
</protein>
<dbReference type="Gene3D" id="6.10.140.2220">
    <property type="match status" value="1"/>
</dbReference>
<evidence type="ECO:0000259" key="4">
    <source>
        <dbReference type="Pfam" id="PF01753"/>
    </source>
</evidence>
<proteinExistence type="predicted"/>
<dbReference type="EMBL" id="LK052956">
    <property type="protein sequence ID" value="CDR48870.1"/>
    <property type="molecule type" value="Genomic_DNA"/>
</dbReference>
<keyword evidence="3" id="KW-0862">Zinc</keyword>
<dbReference type="GO" id="GO:0008270">
    <property type="term" value="F:zinc ion binding"/>
    <property type="evidence" value="ECO:0007669"/>
    <property type="project" value="UniProtKB-KW"/>
</dbReference>
<feature type="domain" description="MYND-type" evidence="4">
    <location>
        <begin position="9"/>
        <end position="49"/>
    </location>
</feature>
<dbReference type="OrthoDB" id="407198at2759"/>